<protein>
    <submittedName>
        <fullName evidence="5">Uncharacterized protein</fullName>
    </submittedName>
</protein>
<evidence type="ECO:0000313" key="4">
    <source>
        <dbReference type="Proteomes" id="UP000887540"/>
    </source>
</evidence>
<evidence type="ECO:0000256" key="3">
    <source>
        <dbReference type="PROSITE-ProRule" id="PRU00339"/>
    </source>
</evidence>
<accession>A0A914CBA5</accession>
<dbReference type="GO" id="GO:0030968">
    <property type="term" value="P:endoplasmic reticulum unfolded protein response"/>
    <property type="evidence" value="ECO:0007669"/>
    <property type="project" value="TreeGrafter"/>
</dbReference>
<keyword evidence="4" id="KW-1185">Reference proteome</keyword>
<proteinExistence type="predicted"/>
<dbReference type="Proteomes" id="UP000887540">
    <property type="component" value="Unplaced"/>
</dbReference>
<evidence type="ECO:0000313" key="5">
    <source>
        <dbReference type="WBParaSite" id="ACRNAN_Path_676.g2526.t1"/>
    </source>
</evidence>
<dbReference type="InterPro" id="IPR011990">
    <property type="entry name" value="TPR-like_helical_dom_sf"/>
</dbReference>
<evidence type="ECO:0000256" key="2">
    <source>
        <dbReference type="ARBA" id="ARBA00022803"/>
    </source>
</evidence>
<dbReference type="WBParaSite" id="ACRNAN_Path_676.g2526.t1">
    <property type="protein sequence ID" value="ACRNAN_Path_676.g2526.t1"/>
    <property type="gene ID" value="ACRNAN_Path_676.g2526"/>
</dbReference>
<dbReference type="Pfam" id="PF13181">
    <property type="entry name" value="TPR_8"/>
    <property type="match status" value="1"/>
</dbReference>
<dbReference type="Gene3D" id="1.25.40.10">
    <property type="entry name" value="Tetratricopeptide repeat domain"/>
    <property type="match status" value="3"/>
</dbReference>
<feature type="repeat" description="TPR" evidence="3">
    <location>
        <begin position="200"/>
        <end position="233"/>
    </location>
</feature>
<name>A0A914CBA5_9BILA</name>
<feature type="repeat" description="TPR" evidence="3">
    <location>
        <begin position="132"/>
        <end position="165"/>
    </location>
</feature>
<dbReference type="PROSITE" id="PS50005">
    <property type="entry name" value="TPR"/>
    <property type="match status" value="5"/>
</dbReference>
<reference evidence="5" key="1">
    <citation type="submission" date="2022-11" db="UniProtKB">
        <authorList>
            <consortium name="WormBaseParasite"/>
        </authorList>
    </citation>
    <scope>IDENTIFICATION</scope>
</reference>
<feature type="repeat" description="TPR" evidence="3">
    <location>
        <begin position="234"/>
        <end position="267"/>
    </location>
</feature>
<sequence length="285" mass="32769">MAAKCIERSKEWNDELKLYSSSLNVCPNNAKVHYNIAKVLANRGDFGSAEEEYLHAISLNPTYEQALNNLALLFEKRGLLEKSEAILKNSLKIKPDFATAWMNLGIVQLKLDKFEDSENSFYEALRRRPKHADTLFNLGNLYLKQNRLAEAKNCWHNATSLEPKHLEAWVNLFILLEEQDECLAVEFLAPLAFEHHPHSPVLHSQYGLCMARLGKFEAAEESLKKAIELDSKNAMFWGNLGTLYHRSVEYVKSRKAYEKSLLLEPTNLVVKNNYEKLLEDIRKSI</sequence>
<dbReference type="AlphaFoldDB" id="A0A914CBA5"/>
<dbReference type="Pfam" id="PF13424">
    <property type="entry name" value="TPR_12"/>
    <property type="match status" value="1"/>
</dbReference>
<dbReference type="PANTHER" id="PTHR44227:SF3">
    <property type="entry name" value="PROTEIN O-MANNOSYL-TRANSFERASE TMTC4"/>
    <property type="match status" value="1"/>
</dbReference>
<dbReference type="InterPro" id="IPR052346">
    <property type="entry name" value="O-mannosyl-transferase_TMTC"/>
</dbReference>
<evidence type="ECO:0000256" key="1">
    <source>
        <dbReference type="ARBA" id="ARBA00022737"/>
    </source>
</evidence>
<dbReference type="GO" id="GO:0000030">
    <property type="term" value="F:mannosyltransferase activity"/>
    <property type="evidence" value="ECO:0007669"/>
    <property type="project" value="TreeGrafter"/>
</dbReference>
<dbReference type="InterPro" id="IPR019734">
    <property type="entry name" value="TPR_rpt"/>
</dbReference>
<dbReference type="GO" id="GO:0035269">
    <property type="term" value="P:protein O-linked glycosylation via mannose"/>
    <property type="evidence" value="ECO:0007669"/>
    <property type="project" value="TreeGrafter"/>
</dbReference>
<dbReference type="PANTHER" id="PTHR44227">
    <property type="match status" value="1"/>
</dbReference>
<keyword evidence="1" id="KW-0677">Repeat</keyword>
<dbReference type="SUPFAM" id="SSF48452">
    <property type="entry name" value="TPR-like"/>
    <property type="match status" value="1"/>
</dbReference>
<dbReference type="SMART" id="SM00028">
    <property type="entry name" value="TPR"/>
    <property type="match status" value="6"/>
</dbReference>
<dbReference type="GO" id="GO:0005783">
    <property type="term" value="C:endoplasmic reticulum"/>
    <property type="evidence" value="ECO:0007669"/>
    <property type="project" value="TreeGrafter"/>
</dbReference>
<feature type="repeat" description="TPR" evidence="3">
    <location>
        <begin position="98"/>
        <end position="131"/>
    </location>
</feature>
<keyword evidence="2 3" id="KW-0802">TPR repeat</keyword>
<dbReference type="InterPro" id="IPR013105">
    <property type="entry name" value="TPR_2"/>
</dbReference>
<dbReference type="Pfam" id="PF07719">
    <property type="entry name" value="TPR_2"/>
    <property type="match status" value="1"/>
</dbReference>
<feature type="repeat" description="TPR" evidence="3">
    <location>
        <begin position="30"/>
        <end position="63"/>
    </location>
</feature>
<organism evidence="4 5">
    <name type="scientific">Acrobeloides nanus</name>
    <dbReference type="NCBI Taxonomy" id="290746"/>
    <lineage>
        <taxon>Eukaryota</taxon>
        <taxon>Metazoa</taxon>
        <taxon>Ecdysozoa</taxon>
        <taxon>Nematoda</taxon>
        <taxon>Chromadorea</taxon>
        <taxon>Rhabditida</taxon>
        <taxon>Tylenchina</taxon>
        <taxon>Cephalobomorpha</taxon>
        <taxon>Cephaloboidea</taxon>
        <taxon>Cephalobidae</taxon>
        <taxon>Acrobeloides</taxon>
    </lineage>
</organism>
<dbReference type="Pfam" id="PF13432">
    <property type="entry name" value="TPR_16"/>
    <property type="match status" value="1"/>
</dbReference>